<keyword evidence="1" id="KW-0472">Membrane</keyword>
<evidence type="ECO:0000256" key="1">
    <source>
        <dbReference type="SAM" id="Phobius"/>
    </source>
</evidence>
<gene>
    <name evidence="2" type="ORF">APZ42_030880</name>
</gene>
<keyword evidence="3" id="KW-1185">Reference proteome</keyword>
<proteinExistence type="predicted"/>
<organism evidence="2 3">
    <name type="scientific">Daphnia magna</name>
    <dbReference type="NCBI Taxonomy" id="35525"/>
    <lineage>
        <taxon>Eukaryota</taxon>
        <taxon>Metazoa</taxon>
        <taxon>Ecdysozoa</taxon>
        <taxon>Arthropoda</taxon>
        <taxon>Crustacea</taxon>
        <taxon>Branchiopoda</taxon>
        <taxon>Diplostraca</taxon>
        <taxon>Cladocera</taxon>
        <taxon>Anomopoda</taxon>
        <taxon>Daphniidae</taxon>
        <taxon>Daphnia</taxon>
    </lineage>
</organism>
<dbReference type="AlphaFoldDB" id="A0A164NEB2"/>
<keyword evidence="1" id="KW-1133">Transmembrane helix</keyword>
<comment type="caution">
    <text evidence="2">The sequence shown here is derived from an EMBL/GenBank/DDBJ whole genome shotgun (WGS) entry which is preliminary data.</text>
</comment>
<name>A0A164NEB2_9CRUS</name>
<protein>
    <submittedName>
        <fullName evidence="2">Uncharacterized protein</fullName>
    </submittedName>
</protein>
<accession>A0A164NEB2</accession>
<feature type="transmembrane region" description="Helical" evidence="1">
    <location>
        <begin position="42"/>
        <end position="61"/>
    </location>
</feature>
<reference evidence="2 3" key="1">
    <citation type="submission" date="2016-03" db="EMBL/GenBank/DDBJ databases">
        <title>EvidentialGene: Evidence-directed Construction of Genes on Genomes.</title>
        <authorList>
            <person name="Gilbert D.G."/>
            <person name="Choi J.-H."/>
            <person name="Mockaitis K."/>
            <person name="Colbourne J."/>
            <person name="Pfrender M."/>
        </authorList>
    </citation>
    <scope>NUCLEOTIDE SEQUENCE [LARGE SCALE GENOMIC DNA]</scope>
    <source>
        <strain evidence="2 3">Xinb3</strain>
        <tissue evidence="2">Complete organism</tissue>
    </source>
</reference>
<sequence>MMGQFNNHNMFWNWYDGILIDAKRENKAYKNKYCWVTLEGRILVFNLLLEFGMLLTVNIFISHRTISLSKQNQFVI</sequence>
<dbReference type="EMBL" id="LRGB01002860">
    <property type="protein sequence ID" value="KZS05880.1"/>
    <property type="molecule type" value="Genomic_DNA"/>
</dbReference>
<dbReference type="Proteomes" id="UP000076858">
    <property type="component" value="Unassembled WGS sequence"/>
</dbReference>
<evidence type="ECO:0000313" key="3">
    <source>
        <dbReference type="Proteomes" id="UP000076858"/>
    </source>
</evidence>
<evidence type="ECO:0000313" key="2">
    <source>
        <dbReference type="EMBL" id="KZS05880.1"/>
    </source>
</evidence>
<keyword evidence="1" id="KW-0812">Transmembrane</keyword>